<keyword evidence="1" id="KW-0812">Transmembrane</keyword>
<feature type="transmembrane region" description="Helical" evidence="1">
    <location>
        <begin position="114"/>
        <end position="136"/>
    </location>
</feature>
<accession>A0ABV5AT88</accession>
<feature type="transmembrane region" description="Helical" evidence="1">
    <location>
        <begin position="6"/>
        <end position="28"/>
    </location>
</feature>
<dbReference type="RefSeq" id="WP_375355370.1">
    <property type="nucleotide sequence ID" value="NZ_JBHHMI010000008.1"/>
</dbReference>
<keyword evidence="3" id="KW-1185">Reference proteome</keyword>
<organism evidence="2 3">
    <name type="scientific">Paenibacillus enshidis</name>
    <dbReference type="NCBI Taxonomy" id="1458439"/>
    <lineage>
        <taxon>Bacteria</taxon>
        <taxon>Bacillati</taxon>
        <taxon>Bacillota</taxon>
        <taxon>Bacilli</taxon>
        <taxon>Bacillales</taxon>
        <taxon>Paenibacillaceae</taxon>
        <taxon>Paenibacillus</taxon>
    </lineage>
</organism>
<reference evidence="2 3" key="1">
    <citation type="submission" date="2024-09" db="EMBL/GenBank/DDBJ databases">
        <title>Paenibacillus zeirhizospherea sp. nov., isolated from surface of the maize (Zea mays) roots in a horticulture field, Hungary.</title>
        <authorList>
            <person name="Marton D."/>
            <person name="Farkas M."/>
            <person name="Bedics A."/>
            <person name="Toth E."/>
            <person name="Tancsics A."/>
            <person name="Boka K."/>
            <person name="Maroti G."/>
            <person name="Kriszt B."/>
            <person name="Cserhati M."/>
        </authorList>
    </citation>
    <scope>NUCLEOTIDE SEQUENCE [LARGE SCALE GENOMIC DNA]</scope>
    <source>
        <strain evidence="2 3">KCTC 33519</strain>
    </source>
</reference>
<evidence type="ECO:0000256" key="1">
    <source>
        <dbReference type="SAM" id="Phobius"/>
    </source>
</evidence>
<dbReference type="Proteomes" id="UP001580346">
    <property type="component" value="Unassembled WGS sequence"/>
</dbReference>
<name>A0ABV5AT88_9BACL</name>
<proteinExistence type="predicted"/>
<comment type="caution">
    <text evidence="2">The sequence shown here is derived from an EMBL/GenBank/DDBJ whole genome shotgun (WGS) entry which is preliminary data.</text>
</comment>
<protein>
    <recommendedName>
        <fullName evidence="4">DUF2269 family protein</fullName>
    </recommendedName>
</protein>
<sequence>MRVIYLLHIIGALAMGFYLILPFLVGKLNNMSAPAQEGVVSAIRTLNRFAQYALIIQLLTGGYMLTGEDYSIAWMVIVFLLLLIIAGLGGMMGKPLRLAIEGISKGSDISTQRAKLRTFSVLLAVCMLLMLFFMVYRRII</sequence>
<feature type="transmembrane region" description="Helical" evidence="1">
    <location>
        <begin position="72"/>
        <end position="93"/>
    </location>
</feature>
<dbReference type="EMBL" id="JBHHMI010000008">
    <property type="protein sequence ID" value="MFB5267388.1"/>
    <property type="molecule type" value="Genomic_DNA"/>
</dbReference>
<keyword evidence="1" id="KW-0472">Membrane</keyword>
<evidence type="ECO:0000313" key="2">
    <source>
        <dbReference type="EMBL" id="MFB5267388.1"/>
    </source>
</evidence>
<gene>
    <name evidence="2" type="ORF">ACE41H_11420</name>
</gene>
<evidence type="ECO:0008006" key="4">
    <source>
        <dbReference type="Google" id="ProtNLM"/>
    </source>
</evidence>
<keyword evidence="1" id="KW-1133">Transmembrane helix</keyword>
<evidence type="ECO:0000313" key="3">
    <source>
        <dbReference type="Proteomes" id="UP001580346"/>
    </source>
</evidence>